<dbReference type="InterPro" id="IPR019354">
    <property type="entry name" value="SMG8-like"/>
</dbReference>
<feature type="compositionally biased region" description="Polar residues" evidence="5">
    <location>
        <begin position="214"/>
        <end position="226"/>
    </location>
</feature>
<organism evidence="7 8">
    <name type="scientific">Desmophyllum pertusum</name>
    <dbReference type="NCBI Taxonomy" id="174260"/>
    <lineage>
        <taxon>Eukaryota</taxon>
        <taxon>Metazoa</taxon>
        <taxon>Cnidaria</taxon>
        <taxon>Anthozoa</taxon>
        <taxon>Hexacorallia</taxon>
        <taxon>Scleractinia</taxon>
        <taxon>Caryophylliina</taxon>
        <taxon>Caryophylliidae</taxon>
        <taxon>Desmophyllum</taxon>
    </lineage>
</organism>
<evidence type="ECO:0000256" key="6">
    <source>
        <dbReference type="SAM" id="Phobius"/>
    </source>
</evidence>
<keyword evidence="6" id="KW-0812">Transmembrane</keyword>
<evidence type="ECO:0000256" key="3">
    <source>
        <dbReference type="ARBA" id="ARBA00029509"/>
    </source>
</evidence>
<dbReference type="PANTHER" id="PTHR13091">
    <property type="entry name" value="AMPLIFIED IN BREAST CANCER 2-RELATED"/>
    <property type="match status" value="1"/>
</dbReference>
<name>A0A9W9YBQ6_9CNID</name>
<accession>A0A9W9YBQ6</accession>
<keyword evidence="8" id="KW-1185">Reference proteome</keyword>
<dbReference type="EMBL" id="MU827788">
    <property type="protein sequence ID" value="KAJ7331680.1"/>
    <property type="molecule type" value="Genomic_DNA"/>
</dbReference>
<feature type="transmembrane region" description="Helical" evidence="6">
    <location>
        <begin position="128"/>
        <end position="147"/>
    </location>
</feature>
<comment type="function">
    <text evidence="4">Involved in nonsense-mediated decay (NMD) of mRNAs containing premature stop codons.</text>
</comment>
<evidence type="ECO:0000256" key="4">
    <source>
        <dbReference type="RuleBase" id="RU367133"/>
    </source>
</evidence>
<keyword evidence="6" id="KW-0472">Membrane</keyword>
<evidence type="ECO:0000256" key="2">
    <source>
        <dbReference type="ARBA" id="ARBA00023161"/>
    </source>
</evidence>
<evidence type="ECO:0000256" key="5">
    <source>
        <dbReference type="SAM" id="MobiDB-lite"/>
    </source>
</evidence>
<gene>
    <name evidence="7" type="ORF">OS493_019273</name>
</gene>
<dbReference type="OrthoDB" id="63589at2759"/>
<dbReference type="Pfam" id="PF10220">
    <property type="entry name" value="Smg8_Smg9"/>
    <property type="match status" value="1"/>
</dbReference>
<protein>
    <recommendedName>
        <fullName evidence="3 4">Nonsense-mediated mRNA decay factor SMG8</fullName>
    </recommendedName>
</protein>
<evidence type="ECO:0000313" key="7">
    <source>
        <dbReference type="EMBL" id="KAJ7331680.1"/>
    </source>
</evidence>
<evidence type="ECO:0000256" key="1">
    <source>
        <dbReference type="ARBA" id="ARBA00006443"/>
    </source>
</evidence>
<keyword evidence="2 4" id="KW-0866">Nonsense-mediated mRNA decay</keyword>
<feature type="region of interest" description="Disordered" evidence="5">
    <location>
        <begin position="592"/>
        <end position="637"/>
    </location>
</feature>
<sequence length="741" mass="82210">MADSGAKRASVEFFQYLINSSESCMDDKVCVVAIFGKDNIGYKSKAVHLNGTIGKEVFKIDFLDSTFKKKETNDFSCDIDVYHDVEQRIIYLHLVSVYDVSRLLQLCKQAPQEVQNAESHQYWMSHEFYYACALMFLFSVSHIVVLLHPSQTFDLNYIRLFRTLASTRHQLLPQISQLLSGVEDIPDIWRQTGRPCIPRLVCSLKQRVPFGDPSQASGKNQDTYASKTKGKQQTTTPQKKLQHAVEDQLYSIMRKARLLGSLSSSSLFTVNSSHAFVHVQPCSTEFDPVAILLNTLAKPAINTQWVDSSPLLKNSKFLKREIPESGGDSDSLNSTEEVLFRDYLKQQIDHLMTGDAGRDGVAEGRRGTHVEVPSCRLWARVSLALFEFFLTPKSDLIAPLTAMASHLDLDMKFSEARCRKAIPVATSAYLENLPSHYTQNVHLNQLSQAFRVFSLHARGPAFEHYAAQFQDECNKVWMNGRQLCEERSLTGRHCVYPYHRLPADGELPSDPVSEECKELGVIPCKPHSSRITSFSACNCGRIQDHREDPFDLKAANLDFFHILEASCCSSLVHLFFPFHSIFSSAKDLNETLNEPADDGPLLEMPSDMASPSGEEVKSGGGDVDEHQGNDTSDSENLVSPVVATSGSIPIPNATIAGGADNVGSMGHSVSSTYGTSGYQSTLDMMSHEGPEFRSMPSEFKSVISVGIPGEMSMGDSQDVFPPGGEHAHRVTSRREVIIATP</sequence>
<proteinExistence type="inferred from homology"/>
<dbReference type="AlphaFoldDB" id="A0A9W9YBQ6"/>
<dbReference type="Proteomes" id="UP001163046">
    <property type="component" value="Unassembled WGS sequence"/>
</dbReference>
<comment type="similarity">
    <text evidence="1 4">Belongs to the SMG8 family.</text>
</comment>
<reference evidence="7" key="1">
    <citation type="submission" date="2023-01" db="EMBL/GenBank/DDBJ databases">
        <title>Genome assembly of the deep-sea coral Lophelia pertusa.</title>
        <authorList>
            <person name="Herrera S."/>
            <person name="Cordes E."/>
        </authorList>
    </citation>
    <scope>NUCLEOTIDE SEQUENCE</scope>
    <source>
        <strain evidence="7">USNM1676648</strain>
        <tissue evidence="7">Polyp</tissue>
    </source>
</reference>
<dbReference type="PANTHER" id="PTHR13091:SF0">
    <property type="entry name" value="NONSENSE-MEDIATED MRNA DECAY FACTOR SMG8"/>
    <property type="match status" value="1"/>
</dbReference>
<comment type="caution">
    <text evidence="7">The sequence shown here is derived from an EMBL/GenBank/DDBJ whole genome shotgun (WGS) entry which is preliminary data.</text>
</comment>
<keyword evidence="6" id="KW-1133">Transmembrane helix</keyword>
<feature type="region of interest" description="Disordered" evidence="5">
    <location>
        <begin position="211"/>
        <end position="240"/>
    </location>
</feature>
<dbReference type="GO" id="GO:0000184">
    <property type="term" value="P:nuclear-transcribed mRNA catabolic process, nonsense-mediated decay"/>
    <property type="evidence" value="ECO:0007669"/>
    <property type="project" value="UniProtKB-UniRule"/>
</dbReference>
<evidence type="ECO:0000313" key="8">
    <source>
        <dbReference type="Proteomes" id="UP001163046"/>
    </source>
</evidence>